<dbReference type="Pfam" id="PF07702">
    <property type="entry name" value="UTRA"/>
    <property type="match status" value="1"/>
</dbReference>
<evidence type="ECO:0000256" key="2">
    <source>
        <dbReference type="ARBA" id="ARBA00023125"/>
    </source>
</evidence>
<dbReference type="GO" id="GO:0045892">
    <property type="term" value="P:negative regulation of DNA-templated transcription"/>
    <property type="evidence" value="ECO:0007669"/>
    <property type="project" value="TreeGrafter"/>
</dbReference>
<dbReference type="InterPro" id="IPR050679">
    <property type="entry name" value="Bact_HTH_transcr_reg"/>
</dbReference>
<dbReference type="SUPFAM" id="SSF64288">
    <property type="entry name" value="Chorismate lyase-like"/>
    <property type="match status" value="1"/>
</dbReference>
<dbReference type="PANTHER" id="PTHR44846">
    <property type="entry name" value="MANNOSYL-D-GLYCERATE TRANSPORT/METABOLISM SYSTEM REPRESSOR MNGR-RELATED"/>
    <property type="match status" value="1"/>
</dbReference>
<evidence type="ECO:0000313" key="5">
    <source>
        <dbReference type="EMBL" id="OBI05880.1"/>
    </source>
</evidence>
<dbReference type="Gene3D" id="1.10.10.10">
    <property type="entry name" value="Winged helix-like DNA-binding domain superfamily/Winged helix DNA-binding domain"/>
    <property type="match status" value="1"/>
</dbReference>
<dbReference type="AlphaFoldDB" id="A0A1A2VY79"/>
<dbReference type="InterPro" id="IPR028978">
    <property type="entry name" value="Chorismate_lyase_/UTRA_dom_sf"/>
</dbReference>
<dbReference type="PANTHER" id="PTHR44846:SF1">
    <property type="entry name" value="MANNOSYL-D-GLYCERATE TRANSPORT_METABOLISM SYSTEM REPRESSOR MNGR-RELATED"/>
    <property type="match status" value="1"/>
</dbReference>
<evidence type="ECO:0000256" key="3">
    <source>
        <dbReference type="ARBA" id="ARBA00023163"/>
    </source>
</evidence>
<dbReference type="PRINTS" id="PR00035">
    <property type="entry name" value="HTHGNTR"/>
</dbReference>
<evidence type="ECO:0000259" key="4">
    <source>
        <dbReference type="PROSITE" id="PS50949"/>
    </source>
</evidence>
<protein>
    <submittedName>
        <fullName evidence="5">GntR family transcriptional regulator</fullName>
    </submittedName>
</protein>
<dbReference type="SMART" id="SM00866">
    <property type="entry name" value="UTRA"/>
    <property type="match status" value="1"/>
</dbReference>
<dbReference type="InterPro" id="IPR036390">
    <property type="entry name" value="WH_DNA-bd_sf"/>
</dbReference>
<keyword evidence="1" id="KW-0805">Transcription regulation</keyword>
<dbReference type="CDD" id="cd07377">
    <property type="entry name" value="WHTH_GntR"/>
    <property type="match status" value="1"/>
</dbReference>
<proteinExistence type="predicted"/>
<name>A0A1A2VY79_MYCSC</name>
<dbReference type="SUPFAM" id="SSF46785">
    <property type="entry name" value="Winged helix' DNA-binding domain"/>
    <property type="match status" value="1"/>
</dbReference>
<dbReference type="InterPro" id="IPR000524">
    <property type="entry name" value="Tscrpt_reg_HTH_GntR"/>
</dbReference>
<reference evidence="5 6" key="1">
    <citation type="submission" date="2016-06" db="EMBL/GenBank/DDBJ databases">
        <authorList>
            <person name="Kjaerup R.B."/>
            <person name="Dalgaard T.S."/>
            <person name="Juul-Madsen H.R."/>
        </authorList>
    </citation>
    <scope>NUCLEOTIDE SEQUENCE [LARGE SCALE GENOMIC DNA]</scope>
    <source>
        <strain evidence="5 6">E2838</strain>
    </source>
</reference>
<sequence length="252" mass="27558">MYSQVVAIALHEVIADSLREQIRLGELVVGAPLPSESRLCRQWNASRGPVRQALATLRAEGVIAGGRGKPPVVCSAATGQPFDTLLSYSAWAHSIGRTPGQRTLELALRRADQHPASVLHVDVDAPVVEVLRLRYLDDAPAMLERAVFVEHVGRRLFDFDCDSGSLWAYLLSQGVQFARASHVIDAVAADAQDAQHLGVPEGVPLLRQQRTTRSPDGEVLEYHDDRYLPGLVSFTLENTLDARCALTRNAKP</sequence>
<dbReference type="SMART" id="SM00345">
    <property type="entry name" value="HTH_GNTR"/>
    <property type="match status" value="1"/>
</dbReference>
<keyword evidence="3" id="KW-0804">Transcription</keyword>
<dbReference type="GO" id="GO:0003700">
    <property type="term" value="F:DNA-binding transcription factor activity"/>
    <property type="evidence" value="ECO:0007669"/>
    <property type="project" value="InterPro"/>
</dbReference>
<gene>
    <name evidence="5" type="ORF">A5679_13000</name>
</gene>
<evidence type="ECO:0000313" key="6">
    <source>
        <dbReference type="Proteomes" id="UP000092207"/>
    </source>
</evidence>
<dbReference type="GO" id="GO:0003677">
    <property type="term" value="F:DNA binding"/>
    <property type="evidence" value="ECO:0007669"/>
    <property type="project" value="UniProtKB-KW"/>
</dbReference>
<dbReference type="EMBL" id="LZJY01000141">
    <property type="protein sequence ID" value="OBI05880.1"/>
    <property type="molecule type" value="Genomic_DNA"/>
</dbReference>
<dbReference type="Pfam" id="PF00392">
    <property type="entry name" value="GntR"/>
    <property type="match status" value="1"/>
</dbReference>
<keyword evidence="2" id="KW-0238">DNA-binding</keyword>
<feature type="domain" description="HTH gntR-type" evidence="4">
    <location>
        <begin position="8"/>
        <end position="76"/>
    </location>
</feature>
<accession>A0A1A2VY79</accession>
<dbReference type="InterPro" id="IPR036388">
    <property type="entry name" value="WH-like_DNA-bd_sf"/>
</dbReference>
<dbReference type="Gene3D" id="3.40.1410.10">
    <property type="entry name" value="Chorismate lyase-like"/>
    <property type="match status" value="1"/>
</dbReference>
<evidence type="ECO:0000256" key="1">
    <source>
        <dbReference type="ARBA" id="ARBA00023015"/>
    </source>
</evidence>
<organism evidence="5 6">
    <name type="scientific">Mycobacterium scrofulaceum</name>
    <dbReference type="NCBI Taxonomy" id="1783"/>
    <lineage>
        <taxon>Bacteria</taxon>
        <taxon>Bacillati</taxon>
        <taxon>Actinomycetota</taxon>
        <taxon>Actinomycetes</taxon>
        <taxon>Mycobacteriales</taxon>
        <taxon>Mycobacteriaceae</taxon>
        <taxon>Mycobacterium</taxon>
    </lineage>
</organism>
<dbReference type="Proteomes" id="UP000092207">
    <property type="component" value="Unassembled WGS sequence"/>
</dbReference>
<dbReference type="InterPro" id="IPR011663">
    <property type="entry name" value="UTRA"/>
</dbReference>
<comment type="caution">
    <text evidence="5">The sequence shown here is derived from an EMBL/GenBank/DDBJ whole genome shotgun (WGS) entry which is preliminary data.</text>
</comment>
<dbReference type="PROSITE" id="PS50949">
    <property type="entry name" value="HTH_GNTR"/>
    <property type="match status" value="1"/>
</dbReference>